<proteinExistence type="predicted"/>
<feature type="transmembrane region" description="Helical" evidence="1">
    <location>
        <begin position="235"/>
        <end position="257"/>
    </location>
</feature>
<keyword evidence="1" id="KW-0812">Transmembrane</keyword>
<sequence>MKYFGLFFLFLVAFDPQVPFLPSGVGFTFVVAIILFLPVLRALVSGQEDYVYFSDGVKGFFMLYVLSLAFIVIRILLNGGEGATFLLAWARAFFVFLSVFFVYVIFYSNKNLAFFFSSLLFVYVLNAVINILSGSLPSYFFVLDYFRGDSSGYSNSLGGNPYRDSFLAGSGYYSIGTAYGLIATLFVSHMIRERAANICTILGLVLVVFSGFIAARTSFFAIALVFLYALSIRPFFAFIILFLGALVLYLLLKLPGLGVYQMWMLSFFDIQDNPSAKYLIDSMYFWPGLSVMFIGEGVVNDGGFAYTDSGYMKDLLFGGLFFLIIKMCFLMVFVSRLLKFFPILVLIFASSVLVFHFKGQFIYNNAQGMAAFFFSYLYLTAACRYDQSSREIGG</sequence>
<feature type="transmembrane region" description="Helical" evidence="1">
    <location>
        <begin position="203"/>
        <end position="229"/>
    </location>
</feature>
<dbReference type="EMBL" id="JBFRYB010000001">
    <property type="protein sequence ID" value="MEX1663912.1"/>
    <property type="molecule type" value="Genomic_DNA"/>
</dbReference>
<feature type="transmembrane region" description="Helical" evidence="1">
    <location>
        <begin position="340"/>
        <end position="357"/>
    </location>
</feature>
<keyword evidence="3" id="KW-1185">Reference proteome</keyword>
<feature type="transmembrane region" description="Helical" evidence="1">
    <location>
        <begin position="171"/>
        <end position="191"/>
    </location>
</feature>
<accession>A0ABV3TRV4</accession>
<feature type="transmembrane region" description="Helical" evidence="1">
    <location>
        <begin position="26"/>
        <end position="44"/>
    </location>
</feature>
<feature type="transmembrane region" description="Helical" evidence="1">
    <location>
        <begin position="113"/>
        <end position="133"/>
    </location>
</feature>
<protein>
    <submittedName>
        <fullName evidence="2">Uncharacterized protein</fullName>
    </submittedName>
</protein>
<dbReference type="Proteomes" id="UP001557484">
    <property type="component" value="Unassembled WGS sequence"/>
</dbReference>
<evidence type="ECO:0000256" key="1">
    <source>
        <dbReference type="SAM" id="Phobius"/>
    </source>
</evidence>
<feature type="transmembrane region" description="Helical" evidence="1">
    <location>
        <begin position="56"/>
        <end position="77"/>
    </location>
</feature>
<dbReference type="RefSeq" id="WP_368374041.1">
    <property type="nucleotide sequence ID" value="NZ_JBFRYB010000001.1"/>
</dbReference>
<organism evidence="2 3">
    <name type="scientific">Zhongshania arctica</name>
    <dbReference type="NCBI Taxonomy" id="3238302"/>
    <lineage>
        <taxon>Bacteria</taxon>
        <taxon>Pseudomonadati</taxon>
        <taxon>Pseudomonadota</taxon>
        <taxon>Gammaproteobacteria</taxon>
        <taxon>Cellvibrionales</taxon>
        <taxon>Spongiibacteraceae</taxon>
        <taxon>Zhongshania</taxon>
    </lineage>
</organism>
<feature type="transmembrane region" description="Helical" evidence="1">
    <location>
        <begin position="278"/>
        <end position="295"/>
    </location>
</feature>
<feature type="transmembrane region" description="Helical" evidence="1">
    <location>
        <begin position="315"/>
        <end position="333"/>
    </location>
</feature>
<name>A0ABV3TRV4_9GAMM</name>
<keyword evidence="1" id="KW-1133">Transmembrane helix</keyword>
<feature type="transmembrane region" description="Helical" evidence="1">
    <location>
        <begin position="83"/>
        <end position="106"/>
    </location>
</feature>
<gene>
    <name evidence="2" type="ORF">AB4875_00360</name>
</gene>
<evidence type="ECO:0000313" key="2">
    <source>
        <dbReference type="EMBL" id="MEX1663912.1"/>
    </source>
</evidence>
<comment type="caution">
    <text evidence="2">The sequence shown here is derived from an EMBL/GenBank/DDBJ whole genome shotgun (WGS) entry which is preliminary data.</text>
</comment>
<keyword evidence="1" id="KW-0472">Membrane</keyword>
<evidence type="ECO:0000313" key="3">
    <source>
        <dbReference type="Proteomes" id="UP001557484"/>
    </source>
</evidence>
<reference evidence="2 3" key="1">
    <citation type="journal article" date="2011" name="Int. J. Syst. Evol. Microbiol.">
        <title>Zhongshania antarctica gen. nov., sp. nov. and Zhongshania guokunii sp. nov., gammaproteobacteria respectively isolated from coastal attached (fast) ice and surface seawater of the Antarctic.</title>
        <authorList>
            <person name="Li H.J."/>
            <person name="Zhang X.Y."/>
            <person name="Chen C.X."/>
            <person name="Zhang Y.J."/>
            <person name="Gao Z.M."/>
            <person name="Yu Y."/>
            <person name="Chen X.L."/>
            <person name="Chen B."/>
            <person name="Zhang Y.Z."/>
        </authorList>
    </citation>
    <scope>NUCLEOTIDE SEQUENCE [LARGE SCALE GENOMIC DNA]</scope>
    <source>
        <strain evidence="2 3">R06B22</strain>
    </source>
</reference>